<dbReference type="RefSeq" id="WP_145267660.1">
    <property type="nucleotide sequence ID" value="NZ_CP036426.1"/>
</dbReference>
<proteinExistence type="predicted"/>
<sequence length="172" mass="19277">MPPVAIIPPSEIDLERIVADQEQIRRFNPQRFEMEQLSAIVHVDTDEHLIVGYKDLDENEFWTRGHIPGYPLMPGVLICEVAAQLCSYYCQAVRLVPDGFLGFGGLEDVRFRGPVRPGDRLVIVGKAQRLHRRQTVFDTQGFVDRSMVYHGRIIGVPIVAPGRVAAGGREDG</sequence>
<evidence type="ECO:0000256" key="1">
    <source>
        <dbReference type="ARBA" id="ARBA00023239"/>
    </source>
</evidence>
<dbReference type="Proteomes" id="UP000317835">
    <property type="component" value="Chromosome"/>
</dbReference>
<dbReference type="EMBL" id="CP036426">
    <property type="protein sequence ID" value="QDV33267.1"/>
    <property type="molecule type" value="Genomic_DNA"/>
</dbReference>
<name>A0A518GXF5_9BACT</name>
<dbReference type="EC" id="4.2.1.59" evidence="2"/>
<keyword evidence="3" id="KW-1185">Reference proteome</keyword>
<dbReference type="InterPro" id="IPR029069">
    <property type="entry name" value="HotDog_dom_sf"/>
</dbReference>
<dbReference type="GO" id="GO:0019171">
    <property type="term" value="F:(3R)-hydroxyacyl-[acyl-carrier-protein] dehydratase activity"/>
    <property type="evidence" value="ECO:0007669"/>
    <property type="project" value="UniProtKB-EC"/>
</dbReference>
<gene>
    <name evidence="2" type="primary">fabZ_1</name>
    <name evidence="2" type="ORF">ElP_11100</name>
</gene>
<protein>
    <submittedName>
        <fullName evidence="2">3-hydroxyacyl-[acyl-carrier-protein] dehydratase FabZ</fullName>
        <ecNumber evidence="2">4.2.1.59</ecNumber>
    </submittedName>
</protein>
<dbReference type="KEGG" id="tpla:ElP_11100"/>
<evidence type="ECO:0000313" key="2">
    <source>
        <dbReference type="EMBL" id="QDV33267.1"/>
    </source>
</evidence>
<dbReference type="SUPFAM" id="SSF54637">
    <property type="entry name" value="Thioesterase/thiol ester dehydrase-isomerase"/>
    <property type="match status" value="1"/>
</dbReference>
<accession>A0A518GXF5</accession>
<dbReference type="CDD" id="cd01288">
    <property type="entry name" value="FabZ"/>
    <property type="match status" value="1"/>
</dbReference>
<dbReference type="Gene3D" id="3.10.129.10">
    <property type="entry name" value="Hotdog Thioesterase"/>
    <property type="match status" value="1"/>
</dbReference>
<dbReference type="PANTHER" id="PTHR30272:SF1">
    <property type="entry name" value="3-HYDROXYACYL-[ACYL-CARRIER-PROTEIN] DEHYDRATASE"/>
    <property type="match status" value="1"/>
</dbReference>
<dbReference type="PANTHER" id="PTHR30272">
    <property type="entry name" value="3-HYDROXYACYL-[ACYL-CARRIER-PROTEIN] DEHYDRATASE"/>
    <property type="match status" value="1"/>
</dbReference>
<dbReference type="InterPro" id="IPR013114">
    <property type="entry name" value="FabA_FabZ"/>
</dbReference>
<dbReference type="Pfam" id="PF07977">
    <property type="entry name" value="FabA"/>
    <property type="match status" value="1"/>
</dbReference>
<evidence type="ECO:0000313" key="3">
    <source>
        <dbReference type="Proteomes" id="UP000317835"/>
    </source>
</evidence>
<keyword evidence="1 2" id="KW-0456">Lyase</keyword>
<dbReference type="AlphaFoldDB" id="A0A518GXF5"/>
<dbReference type="OrthoDB" id="272251at2"/>
<reference evidence="2 3" key="1">
    <citation type="submission" date="2019-02" db="EMBL/GenBank/DDBJ databases">
        <title>Deep-cultivation of Planctomycetes and their phenomic and genomic characterization uncovers novel biology.</title>
        <authorList>
            <person name="Wiegand S."/>
            <person name="Jogler M."/>
            <person name="Boedeker C."/>
            <person name="Pinto D."/>
            <person name="Vollmers J."/>
            <person name="Rivas-Marin E."/>
            <person name="Kohn T."/>
            <person name="Peeters S.H."/>
            <person name="Heuer A."/>
            <person name="Rast P."/>
            <person name="Oberbeckmann S."/>
            <person name="Bunk B."/>
            <person name="Jeske O."/>
            <person name="Meyerdierks A."/>
            <person name="Storesund J.E."/>
            <person name="Kallscheuer N."/>
            <person name="Luecker S."/>
            <person name="Lage O.M."/>
            <person name="Pohl T."/>
            <person name="Merkel B.J."/>
            <person name="Hornburger P."/>
            <person name="Mueller R.-W."/>
            <person name="Bruemmer F."/>
            <person name="Labrenz M."/>
            <person name="Spormann A.M."/>
            <person name="Op den Camp H."/>
            <person name="Overmann J."/>
            <person name="Amann R."/>
            <person name="Jetten M.S.M."/>
            <person name="Mascher T."/>
            <person name="Medema M.H."/>
            <person name="Devos D.P."/>
            <person name="Kaster A.-K."/>
            <person name="Ovreas L."/>
            <person name="Rohde M."/>
            <person name="Galperin M.Y."/>
            <person name="Jogler C."/>
        </authorList>
    </citation>
    <scope>NUCLEOTIDE SEQUENCE [LARGE SCALE GENOMIC DNA]</scope>
    <source>
        <strain evidence="2 3">ElP</strain>
    </source>
</reference>
<organism evidence="2 3">
    <name type="scientific">Tautonia plasticadhaerens</name>
    <dbReference type="NCBI Taxonomy" id="2527974"/>
    <lineage>
        <taxon>Bacteria</taxon>
        <taxon>Pseudomonadati</taxon>
        <taxon>Planctomycetota</taxon>
        <taxon>Planctomycetia</taxon>
        <taxon>Isosphaerales</taxon>
        <taxon>Isosphaeraceae</taxon>
        <taxon>Tautonia</taxon>
    </lineage>
</organism>